<dbReference type="AlphaFoldDB" id="A0A9W8B525"/>
<organism evidence="1 2">
    <name type="scientific">Dimargaris verticillata</name>
    <dbReference type="NCBI Taxonomy" id="2761393"/>
    <lineage>
        <taxon>Eukaryota</taxon>
        <taxon>Fungi</taxon>
        <taxon>Fungi incertae sedis</taxon>
        <taxon>Zoopagomycota</taxon>
        <taxon>Kickxellomycotina</taxon>
        <taxon>Dimargaritomycetes</taxon>
        <taxon>Dimargaritales</taxon>
        <taxon>Dimargaritaceae</taxon>
        <taxon>Dimargaris</taxon>
    </lineage>
</organism>
<protein>
    <submittedName>
        <fullName evidence="1">Uncharacterized protein</fullName>
    </submittedName>
</protein>
<sequence>MVPIPLNFGERNGPIPSVSSLSHVLLAGQLHGMHQTRPPWTGQSGLDQANQAYGIDSTLPAEERAVRVHMLRAAVINTIPEASRRPFAQVSQPAVLRALRISVENFYGCLTATLPPSSTEATLAYRITTVHHAALSWYIDQVAQPSEPTSSIQALSPYLLHEYVVKIHRMVFPDLQDSSRWETGEWMWGFVHDDQQFRLFFTTANYCIYLARFKCYTQALERSAAIQELTRFIFEQLLDSTSWLREDVVTDYVADLWDNPTMEADMVHLLKAALDHDQTDMLVNAWAEQYMQHGRVEYNDND</sequence>
<reference evidence="1" key="1">
    <citation type="submission" date="2022-07" db="EMBL/GenBank/DDBJ databases">
        <title>Phylogenomic reconstructions and comparative analyses of Kickxellomycotina fungi.</title>
        <authorList>
            <person name="Reynolds N.K."/>
            <person name="Stajich J.E."/>
            <person name="Barry K."/>
            <person name="Grigoriev I.V."/>
            <person name="Crous P."/>
            <person name="Smith M.E."/>
        </authorList>
    </citation>
    <scope>NUCLEOTIDE SEQUENCE</scope>
    <source>
        <strain evidence="1">RSA 567</strain>
    </source>
</reference>
<proteinExistence type="predicted"/>
<gene>
    <name evidence="1" type="ORF">H4R34_004365</name>
</gene>
<comment type="caution">
    <text evidence="1">The sequence shown here is derived from an EMBL/GenBank/DDBJ whole genome shotgun (WGS) entry which is preliminary data.</text>
</comment>
<evidence type="ECO:0000313" key="1">
    <source>
        <dbReference type="EMBL" id="KAJ1975358.1"/>
    </source>
</evidence>
<name>A0A9W8B525_9FUNG</name>
<dbReference type="OrthoDB" id="10363897at2759"/>
<evidence type="ECO:0000313" key="2">
    <source>
        <dbReference type="Proteomes" id="UP001151582"/>
    </source>
</evidence>
<dbReference type="EMBL" id="JANBQB010000536">
    <property type="protein sequence ID" value="KAJ1975358.1"/>
    <property type="molecule type" value="Genomic_DNA"/>
</dbReference>
<dbReference type="Proteomes" id="UP001151582">
    <property type="component" value="Unassembled WGS sequence"/>
</dbReference>
<keyword evidence="2" id="KW-1185">Reference proteome</keyword>
<accession>A0A9W8B525</accession>